<dbReference type="PANTHER" id="PTHR11601">
    <property type="entry name" value="CYSTEINE DESULFURYLASE FAMILY MEMBER"/>
    <property type="match status" value="1"/>
</dbReference>
<evidence type="ECO:0000256" key="2">
    <source>
        <dbReference type="ARBA" id="ARBA00022898"/>
    </source>
</evidence>
<comment type="cofactor">
    <cofactor evidence="1">
        <name>pyridoxal 5'-phosphate</name>
        <dbReference type="ChEBI" id="CHEBI:597326"/>
    </cofactor>
</comment>
<dbReference type="Proteomes" id="UP000184386">
    <property type="component" value="Unassembled WGS sequence"/>
</dbReference>
<sequence>MIYLDYAAHTPVCDEVLKSFVEAAEGFPGNPNSPHTPGVLAKKRLDEATGNIAAMLSAKAEEIIYTSGASESNNLAIKGIAKSYQRYGKHIITSFLEHASVTGPVAALKNEGYEVDFVNIGRDGSIDLEHLKELLREDTILVSIAYVDSEIGVIQPIDKIYELVKTKPHCFLHVDATQAVGKIPVAFHNMDLLTLSGHKIYGITGSGALLKKEQIMLEPLIHGGLSTTSFRSGTPALALCVSLEKALAYTTGHLNEFYEGVKEKNLQLRKVLKENKNIIINTPEDGSPFIINLSLKGVNTNALQAALDEEGICVATKSACCAVNTVSKPVYAMTKDKKLALATLRISLSHLTTNEEIERFLEVFLKGLG</sequence>
<dbReference type="STRING" id="1121322.SAMN02745136_03721"/>
<accession>A0A1M6WKW5</accession>
<dbReference type="RefSeq" id="WP_073278345.1">
    <property type="nucleotide sequence ID" value="NZ_FRAC01000020.1"/>
</dbReference>
<evidence type="ECO:0000256" key="1">
    <source>
        <dbReference type="ARBA" id="ARBA00001933"/>
    </source>
</evidence>
<dbReference type="EMBL" id="FRAC01000020">
    <property type="protein sequence ID" value="SHK94400.1"/>
    <property type="molecule type" value="Genomic_DNA"/>
</dbReference>
<organism evidence="4 5">
    <name type="scientific">Anaerocolumna jejuensis DSM 15929</name>
    <dbReference type="NCBI Taxonomy" id="1121322"/>
    <lineage>
        <taxon>Bacteria</taxon>
        <taxon>Bacillati</taxon>
        <taxon>Bacillota</taxon>
        <taxon>Clostridia</taxon>
        <taxon>Lachnospirales</taxon>
        <taxon>Lachnospiraceae</taxon>
        <taxon>Anaerocolumna</taxon>
    </lineage>
</organism>
<dbReference type="PANTHER" id="PTHR11601:SF50">
    <property type="entry name" value="CYSTEINE DESULFURASE ISCS 2-RELATED"/>
    <property type="match status" value="1"/>
</dbReference>
<evidence type="ECO:0000259" key="3">
    <source>
        <dbReference type="Pfam" id="PF00266"/>
    </source>
</evidence>
<dbReference type="InterPro" id="IPR016454">
    <property type="entry name" value="Cysteine_dSase"/>
</dbReference>
<feature type="domain" description="Aminotransferase class V" evidence="3">
    <location>
        <begin position="2"/>
        <end position="360"/>
    </location>
</feature>
<evidence type="ECO:0000313" key="5">
    <source>
        <dbReference type="Proteomes" id="UP000184386"/>
    </source>
</evidence>
<dbReference type="InterPro" id="IPR015421">
    <property type="entry name" value="PyrdxlP-dep_Trfase_major"/>
</dbReference>
<dbReference type="OrthoDB" id="9808002at2"/>
<dbReference type="InterPro" id="IPR000192">
    <property type="entry name" value="Aminotrans_V_dom"/>
</dbReference>
<proteinExistence type="predicted"/>
<dbReference type="PIRSF" id="PIRSF005572">
    <property type="entry name" value="NifS"/>
    <property type="match status" value="1"/>
</dbReference>
<dbReference type="InterPro" id="IPR015424">
    <property type="entry name" value="PyrdxlP-dep_Trfase"/>
</dbReference>
<reference evidence="4 5" key="1">
    <citation type="submission" date="2016-11" db="EMBL/GenBank/DDBJ databases">
        <authorList>
            <person name="Jaros S."/>
            <person name="Januszkiewicz K."/>
            <person name="Wedrychowicz H."/>
        </authorList>
    </citation>
    <scope>NUCLEOTIDE SEQUENCE [LARGE SCALE GENOMIC DNA]</scope>
    <source>
        <strain evidence="4 5">DSM 15929</strain>
    </source>
</reference>
<keyword evidence="5" id="KW-1185">Reference proteome</keyword>
<dbReference type="GO" id="GO:0003824">
    <property type="term" value="F:catalytic activity"/>
    <property type="evidence" value="ECO:0007669"/>
    <property type="project" value="UniProtKB-ARBA"/>
</dbReference>
<dbReference type="Gene3D" id="3.40.640.10">
    <property type="entry name" value="Type I PLP-dependent aspartate aminotransferase-like (Major domain)"/>
    <property type="match status" value="1"/>
</dbReference>
<dbReference type="InterPro" id="IPR015422">
    <property type="entry name" value="PyrdxlP-dep_Trfase_small"/>
</dbReference>
<dbReference type="Gene3D" id="3.90.1150.10">
    <property type="entry name" value="Aspartate Aminotransferase, domain 1"/>
    <property type="match status" value="1"/>
</dbReference>
<gene>
    <name evidence="4" type="ORF">SAMN02745136_03721</name>
</gene>
<keyword evidence="2" id="KW-0663">Pyridoxal phosphate</keyword>
<protein>
    <submittedName>
        <fullName evidence="4">Cysteine desulfurase</fullName>
    </submittedName>
</protein>
<evidence type="ECO:0000313" key="4">
    <source>
        <dbReference type="EMBL" id="SHK94400.1"/>
    </source>
</evidence>
<dbReference type="SUPFAM" id="SSF53383">
    <property type="entry name" value="PLP-dependent transferases"/>
    <property type="match status" value="1"/>
</dbReference>
<dbReference type="Pfam" id="PF00266">
    <property type="entry name" value="Aminotran_5"/>
    <property type="match status" value="1"/>
</dbReference>
<name>A0A1M6WKW5_9FIRM</name>
<dbReference type="AlphaFoldDB" id="A0A1M6WKW5"/>